<feature type="region of interest" description="Disordered" evidence="1">
    <location>
        <begin position="381"/>
        <end position="404"/>
    </location>
</feature>
<evidence type="ECO:0000313" key="3">
    <source>
        <dbReference type="EMBL" id="CAI5721295.1"/>
    </source>
</evidence>
<proteinExistence type="predicted"/>
<reference evidence="3" key="1">
    <citation type="submission" date="2022-12" db="EMBL/GenBank/DDBJ databases">
        <authorList>
            <person name="Webb A."/>
        </authorList>
    </citation>
    <scope>NUCLEOTIDE SEQUENCE</scope>
    <source>
        <strain evidence="3">Pd1</strain>
    </source>
</reference>
<dbReference type="AlphaFoldDB" id="A0AAV0TG07"/>
<dbReference type="EMBL" id="CANTFM010000402">
    <property type="protein sequence ID" value="CAI5721295.1"/>
    <property type="molecule type" value="Genomic_DNA"/>
</dbReference>
<feature type="region of interest" description="Disordered" evidence="1">
    <location>
        <begin position="447"/>
        <end position="524"/>
    </location>
</feature>
<evidence type="ECO:0000256" key="2">
    <source>
        <dbReference type="SAM" id="Phobius"/>
    </source>
</evidence>
<feature type="compositionally biased region" description="Polar residues" evidence="1">
    <location>
        <begin position="453"/>
        <end position="473"/>
    </location>
</feature>
<organism evidence="3 4">
    <name type="scientific">Peronospora destructor</name>
    <dbReference type="NCBI Taxonomy" id="86335"/>
    <lineage>
        <taxon>Eukaryota</taxon>
        <taxon>Sar</taxon>
        <taxon>Stramenopiles</taxon>
        <taxon>Oomycota</taxon>
        <taxon>Peronosporomycetes</taxon>
        <taxon>Peronosporales</taxon>
        <taxon>Peronosporaceae</taxon>
        <taxon>Peronospora</taxon>
    </lineage>
</organism>
<accession>A0AAV0TG07</accession>
<comment type="caution">
    <text evidence="3">The sequence shown here is derived from an EMBL/GenBank/DDBJ whole genome shotgun (WGS) entry which is preliminary data.</text>
</comment>
<feature type="compositionally biased region" description="Basic residues" evidence="1">
    <location>
        <begin position="505"/>
        <end position="524"/>
    </location>
</feature>
<evidence type="ECO:0000313" key="4">
    <source>
        <dbReference type="Proteomes" id="UP001162029"/>
    </source>
</evidence>
<gene>
    <name evidence="3" type="ORF">PDE001_LOCUS2428</name>
</gene>
<protein>
    <submittedName>
        <fullName evidence="3">Uncharacterized protein</fullName>
    </submittedName>
</protein>
<name>A0AAV0TG07_9STRA</name>
<keyword evidence="2" id="KW-1133">Transmembrane helix</keyword>
<feature type="compositionally biased region" description="Basic and acidic residues" evidence="1">
    <location>
        <begin position="238"/>
        <end position="248"/>
    </location>
</feature>
<feature type="compositionally biased region" description="Basic and acidic residues" evidence="1">
    <location>
        <begin position="381"/>
        <end position="390"/>
    </location>
</feature>
<sequence>MTTSGNSNTTLLLVTGLLSVGMAAIGYYYLQMNSKKPHALTNDSNEAGVYNSQKTSTVASMTEEEKIARVKSTVSGIQTNVAGTSFSSVSKTTGKTIAASVGETIEKTVVTEMPTLPSVSSKKALESPKTTVKKVVEPPVKVVESSVVVEASKEVISCPKKTTKSSPKKTVGNLKNEIEPPVLVLSKPFNTSSKKASGNLKKIAENPKQTIESQNKVVEQATVATIESSKKATGSPKKAAESPKKAAESLKQAAESAKKVVEQTEALTIEHPKQTPASPSKKKIAGLEKSTEPASATEKRKSVTSKVSEDVIAEQAIAETASAFANKALQEMLDNIALEQDYIQVDLTQSMTLSQNTPELINIEDAVVETEEVVPTFAATEDKESNVKEEQEQEQNEELARVSSGSIKLASAELVIDTATTTETLASPKTPDTTPVSWEAIILSPEMEAAPVQESTTPLSLDATAESTESTEPLSIHVPAENNEELAEDKNAISPVDSGGSTPGKRNRNRSKKSKSKKKKGKKH</sequence>
<feature type="compositionally biased region" description="Basic and acidic residues" evidence="1">
    <location>
        <begin position="285"/>
        <end position="301"/>
    </location>
</feature>
<evidence type="ECO:0000256" key="1">
    <source>
        <dbReference type="SAM" id="MobiDB-lite"/>
    </source>
</evidence>
<keyword evidence="2" id="KW-0812">Transmembrane</keyword>
<keyword evidence="4" id="KW-1185">Reference proteome</keyword>
<feature type="compositionally biased region" description="Basic and acidic residues" evidence="1">
    <location>
        <begin position="256"/>
        <end position="273"/>
    </location>
</feature>
<keyword evidence="2" id="KW-0472">Membrane</keyword>
<feature type="region of interest" description="Disordered" evidence="1">
    <location>
        <begin position="226"/>
        <end position="307"/>
    </location>
</feature>
<feature type="transmembrane region" description="Helical" evidence="2">
    <location>
        <begin position="12"/>
        <end position="30"/>
    </location>
</feature>
<dbReference type="Proteomes" id="UP001162029">
    <property type="component" value="Unassembled WGS sequence"/>
</dbReference>